<evidence type="ECO:0000313" key="2">
    <source>
        <dbReference type="EMBL" id="PPJ50951.1"/>
    </source>
</evidence>
<comment type="caution">
    <text evidence="2">The sequence shown here is derived from an EMBL/GenBank/DDBJ whole genome shotgun (WGS) entry which is preliminary data.</text>
</comment>
<dbReference type="Proteomes" id="UP000237631">
    <property type="component" value="Unassembled WGS sequence"/>
</dbReference>
<evidence type="ECO:0000313" key="3">
    <source>
        <dbReference type="Proteomes" id="UP000237631"/>
    </source>
</evidence>
<proteinExistence type="predicted"/>
<protein>
    <submittedName>
        <fullName evidence="2">Uncharacterized protein</fullName>
    </submittedName>
</protein>
<evidence type="ECO:0000256" key="1">
    <source>
        <dbReference type="SAM" id="MobiDB-lite"/>
    </source>
</evidence>
<accession>A0A2S6BU09</accession>
<dbReference type="AlphaFoldDB" id="A0A2S6BU09"/>
<organism evidence="2 3">
    <name type="scientific">Cercospora berteroae</name>
    <dbReference type="NCBI Taxonomy" id="357750"/>
    <lineage>
        <taxon>Eukaryota</taxon>
        <taxon>Fungi</taxon>
        <taxon>Dikarya</taxon>
        <taxon>Ascomycota</taxon>
        <taxon>Pezizomycotina</taxon>
        <taxon>Dothideomycetes</taxon>
        <taxon>Dothideomycetidae</taxon>
        <taxon>Mycosphaerellales</taxon>
        <taxon>Mycosphaerellaceae</taxon>
        <taxon>Cercospora</taxon>
    </lineage>
</organism>
<dbReference type="EMBL" id="PNEN01001771">
    <property type="protein sequence ID" value="PPJ50951.1"/>
    <property type="molecule type" value="Genomic_DNA"/>
</dbReference>
<reference evidence="3" key="1">
    <citation type="journal article" date="2017" name="bioRxiv">
        <title>Conservation of a gene cluster reveals novel cercosporin biosynthetic mechanisms and extends production to the genus Colletotrichum.</title>
        <authorList>
            <person name="de Jonge R."/>
            <person name="Ebert M.K."/>
            <person name="Huitt-Roehl C.R."/>
            <person name="Pal P."/>
            <person name="Suttle J.C."/>
            <person name="Spanner R.E."/>
            <person name="Neubauer J.D."/>
            <person name="Jurick W.M.II."/>
            <person name="Stott K.A."/>
            <person name="Secor G.A."/>
            <person name="Thomma B.P.H.J."/>
            <person name="Van de Peer Y."/>
            <person name="Townsend C.A."/>
            <person name="Bolton M.D."/>
        </authorList>
    </citation>
    <scope>NUCLEOTIDE SEQUENCE [LARGE SCALE GENOMIC DNA]</scope>
    <source>
        <strain evidence="3">CBS538.71</strain>
    </source>
</reference>
<dbReference type="OrthoDB" id="3758478at2759"/>
<name>A0A2S6BU09_9PEZI</name>
<sequence length="157" mass="17206">MAFHPSAVWREMDMEDEQNVPLLKKQPTRQRPQSIDIGYVSEDLGSRSSLAGSSASSSTSRESSFELPRRREKKVQLALPGLLDFIQNCKERQLLPSMSAAIASSPGDGVIQSPMTTNSQTTVFITIDETGEKIAKLSQMVDAAFIVGANELELCML</sequence>
<feature type="compositionally biased region" description="Low complexity" evidence="1">
    <location>
        <begin position="46"/>
        <end position="62"/>
    </location>
</feature>
<gene>
    <name evidence="2" type="ORF">CBER1_06549</name>
</gene>
<keyword evidence="3" id="KW-1185">Reference proteome</keyword>
<feature type="region of interest" description="Disordered" evidence="1">
    <location>
        <begin position="18"/>
        <end position="71"/>
    </location>
</feature>